<protein>
    <submittedName>
        <fullName evidence="2">Uncharacterized protein</fullName>
    </submittedName>
</protein>
<evidence type="ECO:0000256" key="1">
    <source>
        <dbReference type="SAM" id="MobiDB-lite"/>
    </source>
</evidence>
<dbReference type="EMBL" id="JACIJI010000004">
    <property type="protein sequence ID" value="MBB5719428.1"/>
    <property type="molecule type" value="Genomic_DNA"/>
</dbReference>
<evidence type="ECO:0000313" key="3">
    <source>
        <dbReference type="Proteomes" id="UP000554342"/>
    </source>
</evidence>
<organism evidence="2 3">
    <name type="scientific">Stakelama sediminis</name>
    <dbReference type="NCBI Taxonomy" id="463200"/>
    <lineage>
        <taxon>Bacteria</taxon>
        <taxon>Pseudomonadati</taxon>
        <taxon>Pseudomonadota</taxon>
        <taxon>Alphaproteobacteria</taxon>
        <taxon>Sphingomonadales</taxon>
        <taxon>Sphingomonadaceae</taxon>
        <taxon>Stakelama</taxon>
    </lineage>
</organism>
<name>A0A840Z0D0_9SPHN</name>
<evidence type="ECO:0000313" key="2">
    <source>
        <dbReference type="EMBL" id="MBB5719428.1"/>
    </source>
</evidence>
<proteinExistence type="predicted"/>
<dbReference type="RefSeq" id="WP_184004160.1">
    <property type="nucleotide sequence ID" value="NZ_BAABIF010000001.1"/>
</dbReference>
<sequence length="60" mass="6371">MSSSHGDHAPGSPVSVETPRVYDGLGSALRDAYRRDKGLPNDMMDCLARLDAASGHTKLS</sequence>
<accession>A0A840Z0D0</accession>
<dbReference type="AlphaFoldDB" id="A0A840Z0D0"/>
<feature type="region of interest" description="Disordered" evidence="1">
    <location>
        <begin position="1"/>
        <end position="20"/>
    </location>
</feature>
<reference evidence="2 3" key="1">
    <citation type="submission" date="2020-08" db="EMBL/GenBank/DDBJ databases">
        <title>Genomic Encyclopedia of Type Strains, Phase IV (KMG-IV): sequencing the most valuable type-strain genomes for metagenomic binning, comparative biology and taxonomic classification.</title>
        <authorList>
            <person name="Goeker M."/>
        </authorList>
    </citation>
    <scope>NUCLEOTIDE SEQUENCE [LARGE SCALE GENOMIC DNA]</scope>
    <source>
        <strain evidence="2 3">DSM 27203</strain>
    </source>
</reference>
<gene>
    <name evidence="2" type="ORF">FHR23_002369</name>
</gene>
<comment type="caution">
    <text evidence="2">The sequence shown here is derived from an EMBL/GenBank/DDBJ whole genome shotgun (WGS) entry which is preliminary data.</text>
</comment>
<dbReference type="Proteomes" id="UP000554342">
    <property type="component" value="Unassembled WGS sequence"/>
</dbReference>
<keyword evidence="3" id="KW-1185">Reference proteome</keyword>